<protein>
    <submittedName>
        <fullName evidence="1">Uncharacterized protein</fullName>
    </submittedName>
</protein>
<evidence type="ECO:0000313" key="2">
    <source>
        <dbReference type="Proteomes" id="UP001279642"/>
    </source>
</evidence>
<gene>
    <name evidence="1" type="ORF">SMD27_21425</name>
</gene>
<sequence>MLDSEELLHRTYVFTPGGLSVQCSIWPVNDIVGYAAFTNETALYLPGAFGSGLPPTLSKILQDLDRARVTWSLEEAEQQAWLDVIKADLEVDIAKAQAEMNRRFLFGNFERRPADVEGGMITMAVPTRRNYLALVVVPPAIGGCTAIVSPR</sequence>
<name>A0ABU5EGR2_9PROT</name>
<evidence type="ECO:0000313" key="1">
    <source>
        <dbReference type="EMBL" id="MDY0885416.1"/>
    </source>
</evidence>
<organism evidence="1 2">
    <name type="scientific">Dongia soli</name>
    <dbReference type="NCBI Taxonomy" id="600628"/>
    <lineage>
        <taxon>Bacteria</taxon>
        <taxon>Pseudomonadati</taxon>
        <taxon>Pseudomonadota</taxon>
        <taxon>Alphaproteobacteria</taxon>
        <taxon>Rhodospirillales</taxon>
        <taxon>Dongiaceae</taxon>
        <taxon>Dongia</taxon>
    </lineage>
</organism>
<proteinExistence type="predicted"/>
<reference evidence="1 2" key="1">
    <citation type="journal article" date="2016" name="Antonie Van Leeuwenhoek">
        <title>Dongia soli sp. nov., isolated from soil from Dokdo, Korea.</title>
        <authorList>
            <person name="Kim D.U."/>
            <person name="Lee H."/>
            <person name="Kim H."/>
            <person name="Kim S.G."/>
            <person name="Ka J.O."/>
        </authorList>
    </citation>
    <scope>NUCLEOTIDE SEQUENCE [LARGE SCALE GENOMIC DNA]</scope>
    <source>
        <strain evidence="1 2">D78</strain>
    </source>
</reference>
<dbReference type="Proteomes" id="UP001279642">
    <property type="component" value="Unassembled WGS sequence"/>
</dbReference>
<dbReference type="EMBL" id="JAXCLW010000010">
    <property type="protein sequence ID" value="MDY0885416.1"/>
    <property type="molecule type" value="Genomic_DNA"/>
</dbReference>
<accession>A0ABU5EGR2</accession>
<keyword evidence="2" id="KW-1185">Reference proteome</keyword>
<comment type="caution">
    <text evidence="1">The sequence shown here is derived from an EMBL/GenBank/DDBJ whole genome shotgun (WGS) entry which is preliminary data.</text>
</comment>
<dbReference type="RefSeq" id="WP_320510491.1">
    <property type="nucleotide sequence ID" value="NZ_JAXCLW010000010.1"/>
</dbReference>